<keyword evidence="4 7" id="KW-0812">Transmembrane</keyword>
<dbReference type="EMBL" id="CAXIEN010000178">
    <property type="protein sequence ID" value="CAL1284390.1"/>
    <property type="molecule type" value="Genomic_DNA"/>
</dbReference>
<organism evidence="8 9">
    <name type="scientific">Larinioides sclopetarius</name>
    <dbReference type="NCBI Taxonomy" id="280406"/>
    <lineage>
        <taxon>Eukaryota</taxon>
        <taxon>Metazoa</taxon>
        <taxon>Ecdysozoa</taxon>
        <taxon>Arthropoda</taxon>
        <taxon>Chelicerata</taxon>
        <taxon>Arachnida</taxon>
        <taxon>Araneae</taxon>
        <taxon>Araneomorphae</taxon>
        <taxon>Entelegynae</taxon>
        <taxon>Araneoidea</taxon>
        <taxon>Araneidae</taxon>
        <taxon>Larinioides</taxon>
    </lineage>
</organism>
<evidence type="ECO:0000256" key="4">
    <source>
        <dbReference type="ARBA" id="ARBA00022692"/>
    </source>
</evidence>
<feature type="transmembrane region" description="Helical" evidence="7">
    <location>
        <begin position="49"/>
        <end position="77"/>
    </location>
</feature>
<evidence type="ECO:0000256" key="6">
    <source>
        <dbReference type="ARBA" id="ARBA00023136"/>
    </source>
</evidence>
<evidence type="ECO:0000313" key="8">
    <source>
        <dbReference type="EMBL" id="CAL1284390.1"/>
    </source>
</evidence>
<sequence>MKHIEPRQRLIISSDAELEHGSYDHTDHRPSFSKFEGELLKKDEEPVGILSVLMTGVTLFTYCTDVASSVVLCYWLFDVGRWWWWMSVSPLVLSLLIVNAFSIRWYIHDSQEDKEHLLHASPGHWVMRGAFHIILLGPLIRYSELFLYGLHTCDRKDPKRDQYRLMFLQEDRDISLLTLVGSFVKSAPVLVLHMYILVQSRIPLNTPTTRAQAVNLVSALVELSLAQSAYHRARRRATPLKQNMTKIGTAVQFFSHCCVIASRVMALAAFASTYGHWIFVFAGIHWGLMTAWLMCLKTSFCVSSTGQPRPFEEFIFNIVVGVIYVFCFVNVKDEPTRWKYATYYFIIWVENLVLILLWYLRSDSDIWFRIPLLSAVILGLALGLIFLVIYYKYLHPNKVAKTSQH</sequence>
<dbReference type="PANTHER" id="PTHR16024:SF10">
    <property type="entry name" value="XK-RELATED PROTEIN"/>
    <property type="match status" value="1"/>
</dbReference>
<keyword evidence="9" id="KW-1185">Reference proteome</keyword>
<keyword evidence="5 7" id="KW-1133">Transmembrane helix</keyword>
<evidence type="ECO:0000256" key="7">
    <source>
        <dbReference type="RuleBase" id="RU910716"/>
    </source>
</evidence>
<evidence type="ECO:0000313" key="9">
    <source>
        <dbReference type="Proteomes" id="UP001497382"/>
    </source>
</evidence>
<evidence type="ECO:0000256" key="5">
    <source>
        <dbReference type="ARBA" id="ARBA00022989"/>
    </source>
</evidence>
<dbReference type="PANTHER" id="PTHR16024">
    <property type="entry name" value="XK-RELATED PROTEIN"/>
    <property type="match status" value="1"/>
</dbReference>
<feature type="transmembrane region" description="Helical" evidence="7">
    <location>
        <begin position="277"/>
        <end position="302"/>
    </location>
</feature>
<dbReference type="Proteomes" id="UP001497382">
    <property type="component" value="Unassembled WGS sequence"/>
</dbReference>
<reference evidence="8 9" key="1">
    <citation type="submission" date="2024-04" db="EMBL/GenBank/DDBJ databases">
        <authorList>
            <person name="Rising A."/>
            <person name="Reimegard J."/>
            <person name="Sonavane S."/>
            <person name="Akerstrom W."/>
            <person name="Nylinder S."/>
            <person name="Hedman E."/>
            <person name="Kallberg Y."/>
        </authorList>
    </citation>
    <scope>NUCLEOTIDE SEQUENCE [LARGE SCALE GENOMIC DNA]</scope>
</reference>
<dbReference type="AlphaFoldDB" id="A0AAV2AKL8"/>
<comment type="caution">
    <text evidence="8">The sequence shown here is derived from an EMBL/GenBank/DDBJ whole genome shotgun (WGS) entry which is preliminary data.</text>
</comment>
<protein>
    <recommendedName>
        <fullName evidence="7">XK-related protein</fullName>
    </recommendedName>
</protein>
<feature type="transmembrane region" description="Helical" evidence="7">
    <location>
        <begin position="314"/>
        <end position="331"/>
    </location>
</feature>
<accession>A0AAV2AKL8</accession>
<proteinExistence type="inferred from homology"/>
<dbReference type="GO" id="GO:1902742">
    <property type="term" value="P:apoptotic process involved in development"/>
    <property type="evidence" value="ECO:0007669"/>
    <property type="project" value="TreeGrafter"/>
</dbReference>
<keyword evidence="3" id="KW-1003">Cell membrane</keyword>
<feature type="transmembrane region" description="Helical" evidence="7">
    <location>
        <begin position="372"/>
        <end position="391"/>
    </location>
</feature>
<evidence type="ECO:0000256" key="2">
    <source>
        <dbReference type="ARBA" id="ARBA00008789"/>
    </source>
</evidence>
<feature type="transmembrane region" description="Helical" evidence="7">
    <location>
        <begin position="251"/>
        <end position="271"/>
    </location>
</feature>
<dbReference type="GO" id="GO:0043652">
    <property type="term" value="P:engulfment of apoptotic cell"/>
    <property type="evidence" value="ECO:0007669"/>
    <property type="project" value="TreeGrafter"/>
</dbReference>
<dbReference type="InterPro" id="IPR050895">
    <property type="entry name" value="XK-related_scramblase"/>
</dbReference>
<evidence type="ECO:0000256" key="1">
    <source>
        <dbReference type="ARBA" id="ARBA00004651"/>
    </source>
</evidence>
<dbReference type="GO" id="GO:0070782">
    <property type="term" value="P:phosphatidylserine exposure on apoptotic cell surface"/>
    <property type="evidence" value="ECO:0007669"/>
    <property type="project" value="TreeGrafter"/>
</dbReference>
<dbReference type="Pfam" id="PF09815">
    <property type="entry name" value="XK-related"/>
    <property type="match status" value="1"/>
</dbReference>
<feature type="transmembrane region" description="Helical" evidence="7">
    <location>
        <begin position="343"/>
        <end position="360"/>
    </location>
</feature>
<gene>
    <name evidence="8" type="ORF">LARSCL_LOCUS13119</name>
</gene>
<feature type="transmembrane region" description="Helical" evidence="7">
    <location>
        <begin position="174"/>
        <end position="198"/>
    </location>
</feature>
<dbReference type="GO" id="GO:0005886">
    <property type="term" value="C:plasma membrane"/>
    <property type="evidence" value="ECO:0007669"/>
    <property type="project" value="UniProtKB-SubCell"/>
</dbReference>
<keyword evidence="6 7" id="KW-0472">Membrane</keyword>
<evidence type="ECO:0000256" key="3">
    <source>
        <dbReference type="ARBA" id="ARBA00022475"/>
    </source>
</evidence>
<comment type="subcellular location">
    <subcellularLocation>
        <location evidence="1">Cell membrane</location>
        <topology evidence="1">Multi-pass membrane protein</topology>
    </subcellularLocation>
    <subcellularLocation>
        <location evidence="7">Membrane</location>
        <topology evidence="7">Multi-pass membrane protein</topology>
    </subcellularLocation>
</comment>
<dbReference type="InterPro" id="IPR018629">
    <property type="entry name" value="XK-rel"/>
</dbReference>
<comment type="similarity">
    <text evidence="2 7">Belongs to the XK family.</text>
</comment>
<feature type="transmembrane region" description="Helical" evidence="7">
    <location>
        <begin position="83"/>
        <end position="107"/>
    </location>
</feature>
<name>A0AAV2AKL8_9ARAC</name>